<sequence length="365" mass="38492">MERVGIGIVGCGNISTAYLKAASVFEILDVRAVADLNAEAAAARGAEFGVASKSVQDLLADPAIEIVVNLTIPKAHVEVGLQAIAAGKNVHSEKPLGISTGEARQLVDAARARGLRLGAAPDTFLGGAHQTARKLVDEGAIGTPLAGTAFFMCPGHERWHPNPGFYYLAGGGPMLDMGPYYITDLVNLLGPVARVAGMASRMRSERVITSEPLAGTRVPVEVATHVAGTLEFVSGAIVTVVMSFDVAGHRHRPIELYGTEGALCVPDPNHFGGTIEMATADKDWHGVPTQHIYADGNYRIIGVADMARAIRSGRAHRANGELAFHVLEVMEAFQRSADSGTHIVIGSRPDRPAALPTDVRFGDLD</sequence>
<evidence type="ECO:0000259" key="2">
    <source>
        <dbReference type="Pfam" id="PF01408"/>
    </source>
</evidence>
<dbReference type="RefSeq" id="WP_145716952.1">
    <property type="nucleotide sequence ID" value="NZ_BSPF01000084.1"/>
</dbReference>
<dbReference type="Gene3D" id="3.40.50.720">
    <property type="entry name" value="NAD(P)-binding Rossmann-like Domain"/>
    <property type="match status" value="1"/>
</dbReference>
<dbReference type="Gene3D" id="3.30.360.10">
    <property type="entry name" value="Dihydrodipicolinate Reductase, domain 2"/>
    <property type="match status" value="1"/>
</dbReference>
<comment type="caution">
    <text evidence="4">The sequence shown here is derived from an EMBL/GenBank/DDBJ whole genome shotgun (WGS) entry which is preliminary data.</text>
</comment>
<organism evidence="4 5">
    <name type="scientific">Mesorhizobium tianshanense</name>
    <dbReference type="NCBI Taxonomy" id="39844"/>
    <lineage>
        <taxon>Bacteria</taxon>
        <taxon>Pseudomonadati</taxon>
        <taxon>Pseudomonadota</taxon>
        <taxon>Alphaproteobacteria</taxon>
        <taxon>Hyphomicrobiales</taxon>
        <taxon>Phyllobacteriaceae</taxon>
        <taxon>Mesorhizobium</taxon>
    </lineage>
</organism>
<gene>
    <name evidence="4" type="ORF">IQ26_02312</name>
</gene>
<dbReference type="InterPro" id="IPR055170">
    <property type="entry name" value="GFO_IDH_MocA-like_dom"/>
</dbReference>
<dbReference type="InterPro" id="IPR050463">
    <property type="entry name" value="Gfo/Idh/MocA_oxidrdct_glycsds"/>
</dbReference>
<dbReference type="Pfam" id="PF22725">
    <property type="entry name" value="GFO_IDH_MocA_C3"/>
    <property type="match status" value="1"/>
</dbReference>
<dbReference type="PANTHER" id="PTHR43818">
    <property type="entry name" value="BCDNA.GH03377"/>
    <property type="match status" value="1"/>
</dbReference>
<evidence type="ECO:0000259" key="3">
    <source>
        <dbReference type="Pfam" id="PF22725"/>
    </source>
</evidence>
<dbReference type="PANTHER" id="PTHR43818:SF11">
    <property type="entry name" value="BCDNA.GH03377"/>
    <property type="match status" value="1"/>
</dbReference>
<dbReference type="Proteomes" id="UP000317122">
    <property type="component" value="Unassembled WGS sequence"/>
</dbReference>
<dbReference type="EMBL" id="VLKT01000012">
    <property type="protein sequence ID" value="TWI38388.1"/>
    <property type="molecule type" value="Genomic_DNA"/>
</dbReference>
<accession>A0A562P1M4</accession>
<dbReference type="GO" id="GO:0016491">
    <property type="term" value="F:oxidoreductase activity"/>
    <property type="evidence" value="ECO:0007669"/>
    <property type="project" value="UniProtKB-KW"/>
</dbReference>
<feature type="domain" description="Gfo/Idh/MocA-like oxidoreductase N-terminal" evidence="2">
    <location>
        <begin position="5"/>
        <end position="117"/>
    </location>
</feature>
<feature type="domain" description="GFO/IDH/MocA-like oxidoreductase" evidence="3">
    <location>
        <begin position="129"/>
        <end position="263"/>
    </location>
</feature>
<reference evidence="4 5" key="1">
    <citation type="journal article" date="2015" name="Stand. Genomic Sci.">
        <title>Genomic Encyclopedia of Bacterial and Archaeal Type Strains, Phase III: the genomes of soil and plant-associated and newly described type strains.</title>
        <authorList>
            <person name="Whitman W.B."/>
            <person name="Woyke T."/>
            <person name="Klenk H.P."/>
            <person name="Zhou Y."/>
            <person name="Lilburn T.G."/>
            <person name="Beck B.J."/>
            <person name="De Vos P."/>
            <person name="Vandamme P."/>
            <person name="Eisen J.A."/>
            <person name="Garrity G."/>
            <person name="Hugenholtz P."/>
            <person name="Kyrpides N.C."/>
        </authorList>
    </citation>
    <scope>NUCLEOTIDE SEQUENCE [LARGE SCALE GENOMIC DNA]</scope>
    <source>
        <strain evidence="4 5">CGMCC 1.2546</strain>
    </source>
</reference>
<evidence type="ECO:0000256" key="1">
    <source>
        <dbReference type="ARBA" id="ARBA00023002"/>
    </source>
</evidence>
<keyword evidence="1" id="KW-0560">Oxidoreductase</keyword>
<dbReference type="OrthoDB" id="9776544at2"/>
<dbReference type="InterPro" id="IPR000683">
    <property type="entry name" value="Gfo/Idh/MocA-like_OxRdtase_N"/>
</dbReference>
<dbReference type="GO" id="GO:0000166">
    <property type="term" value="F:nucleotide binding"/>
    <property type="evidence" value="ECO:0007669"/>
    <property type="project" value="InterPro"/>
</dbReference>
<name>A0A562P1M4_9HYPH</name>
<dbReference type="Pfam" id="PF01408">
    <property type="entry name" value="GFO_IDH_MocA"/>
    <property type="match status" value="1"/>
</dbReference>
<dbReference type="AlphaFoldDB" id="A0A562P1M4"/>
<evidence type="ECO:0000313" key="5">
    <source>
        <dbReference type="Proteomes" id="UP000317122"/>
    </source>
</evidence>
<keyword evidence="5" id="KW-1185">Reference proteome</keyword>
<dbReference type="SUPFAM" id="SSF55347">
    <property type="entry name" value="Glyceraldehyde-3-phosphate dehydrogenase-like, C-terminal domain"/>
    <property type="match status" value="1"/>
</dbReference>
<proteinExistence type="predicted"/>
<dbReference type="SUPFAM" id="SSF51735">
    <property type="entry name" value="NAD(P)-binding Rossmann-fold domains"/>
    <property type="match status" value="1"/>
</dbReference>
<evidence type="ECO:0000313" key="4">
    <source>
        <dbReference type="EMBL" id="TWI38388.1"/>
    </source>
</evidence>
<dbReference type="InterPro" id="IPR036291">
    <property type="entry name" value="NAD(P)-bd_dom_sf"/>
</dbReference>
<protein>
    <submittedName>
        <fullName evidence="4">Putative dehydrogenase</fullName>
    </submittedName>
</protein>